<proteinExistence type="predicted"/>
<dbReference type="EMBL" id="BMYZ01000001">
    <property type="protein sequence ID" value="GGY70723.1"/>
    <property type="molecule type" value="Genomic_DNA"/>
</dbReference>
<evidence type="ECO:0000313" key="2">
    <source>
        <dbReference type="Proteomes" id="UP000619761"/>
    </source>
</evidence>
<reference evidence="2" key="1">
    <citation type="journal article" date="2019" name="Int. J. Syst. Evol. Microbiol.">
        <title>The Global Catalogue of Microorganisms (GCM) 10K type strain sequencing project: providing services to taxonomists for standard genome sequencing and annotation.</title>
        <authorList>
            <consortium name="The Broad Institute Genomics Platform"/>
            <consortium name="The Broad Institute Genome Sequencing Center for Infectious Disease"/>
            <person name="Wu L."/>
            <person name="Ma J."/>
        </authorList>
    </citation>
    <scope>NUCLEOTIDE SEQUENCE [LARGE SCALE GENOMIC DNA]</scope>
    <source>
        <strain evidence="2">KCTC 32239</strain>
    </source>
</reference>
<protein>
    <submittedName>
        <fullName evidence="1">Uncharacterized protein</fullName>
    </submittedName>
</protein>
<evidence type="ECO:0000313" key="1">
    <source>
        <dbReference type="EMBL" id="GGY70723.1"/>
    </source>
</evidence>
<keyword evidence="2" id="KW-1185">Reference proteome</keyword>
<comment type="caution">
    <text evidence="1">The sequence shown here is derived from an EMBL/GenBank/DDBJ whole genome shotgun (WGS) entry which is preliminary data.</text>
</comment>
<dbReference type="Proteomes" id="UP000619761">
    <property type="component" value="Unassembled WGS sequence"/>
</dbReference>
<accession>A0ABQ3B1Q2</accession>
<gene>
    <name evidence="1" type="ORF">GCM10011613_14030</name>
</gene>
<sequence length="86" mass="9337">MSSSFYEILELSSGEIVLKRSGDESSVEPLVTLKFSAESIAFLGAARFEVAKAMIEAGMEAASELAEQSHDDITADLNDIEHHILH</sequence>
<dbReference type="RefSeq" id="WP_189417044.1">
    <property type="nucleotide sequence ID" value="NZ_BMYZ01000001.1"/>
</dbReference>
<name>A0ABQ3B1Q2_9GAMM</name>
<organism evidence="1 2">
    <name type="scientific">Cellvibrio zantedeschiae</name>
    <dbReference type="NCBI Taxonomy" id="1237077"/>
    <lineage>
        <taxon>Bacteria</taxon>
        <taxon>Pseudomonadati</taxon>
        <taxon>Pseudomonadota</taxon>
        <taxon>Gammaproteobacteria</taxon>
        <taxon>Cellvibrionales</taxon>
        <taxon>Cellvibrionaceae</taxon>
        <taxon>Cellvibrio</taxon>
    </lineage>
</organism>